<name>A0A2N9XUB0_9NEIS</name>
<sequence length="160" mass="18700">MNGKKNIKLNTNHYYIYNNEALAGAVFKSILNRINQLDIAKGCLVLPFLLDKRTVNCLINNDNNQLTLSQLIKNNPRVFVSFNKRYLSLLPVYINFITIFQDANEIDIIENYIINKGLWNFKDADLGQRFNQIQKAIPKFLDLIQTRQTTFLYKILKIEL</sequence>
<reference evidence="1 2" key="1">
    <citation type="journal article" date="2017" name="MBio">
        <title>Type VI secretion-mediated competition in the bee gut microbiome.</title>
        <authorList>
            <person name="Steele M.I."/>
            <person name="Kwong W.K."/>
            <person name="Powell J.E."/>
            <person name="Whiteley M."/>
            <person name="Moran N.A."/>
        </authorList>
    </citation>
    <scope>NUCLEOTIDE SEQUENCE [LARGE SCALE GENOMIC DNA]</scope>
    <source>
        <strain evidence="1 2">Nev3CBA3</strain>
    </source>
</reference>
<accession>A0A2N9XUB0</accession>
<dbReference type="RefSeq" id="WP_100138398.1">
    <property type="nucleotide sequence ID" value="NZ_MEIS01000126.1"/>
</dbReference>
<evidence type="ECO:0000313" key="2">
    <source>
        <dbReference type="Proteomes" id="UP000229434"/>
    </source>
</evidence>
<dbReference type="OrthoDB" id="1492989at2"/>
<organism evidence="1 2">
    <name type="scientific">Snodgrassella alvi</name>
    <dbReference type="NCBI Taxonomy" id="1196083"/>
    <lineage>
        <taxon>Bacteria</taxon>
        <taxon>Pseudomonadati</taxon>
        <taxon>Pseudomonadota</taxon>
        <taxon>Betaproteobacteria</taxon>
        <taxon>Neisseriales</taxon>
        <taxon>Neisseriaceae</taxon>
        <taxon>Snodgrassella</taxon>
    </lineage>
</organism>
<gene>
    <name evidence="1" type="ORF">BHC49_11850</name>
</gene>
<comment type="caution">
    <text evidence="1">The sequence shown here is derived from an EMBL/GenBank/DDBJ whole genome shotgun (WGS) entry which is preliminary data.</text>
</comment>
<dbReference type="InterPro" id="IPR045390">
    <property type="entry name" value="ABC-3C_MC3"/>
</dbReference>
<dbReference type="EMBL" id="MEIS01000126">
    <property type="protein sequence ID" value="PIT52952.1"/>
    <property type="molecule type" value="Genomic_DNA"/>
</dbReference>
<dbReference type="AlphaFoldDB" id="A0A2N9XUB0"/>
<dbReference type="Pfam" id="PF20131">
    <property type="entry name" value="MC3"/>
    <property type="match status" value="1"/>
</dbReference>
<proteinExistence type="predicted"/>
<evidence type="ECO:0000313" key="1">
    <source>
        <dbReference type="EMBL" id="PIT52952.1"/>
    </source>
</evidence>
<dbReference type="Proteomes" id="UP000229434">
    <property type="component" value="Unassembled WGS sequence"/>
</dbReference>
<protein>
    <submittedName>
        <fullName evidence="1">Uncharacterized protein</fullName>
    </submittedName>
</protein>